<dbReference type="AlphaFoldDB" id="A0A6J8CN67"/>
<dbReference type="EMBL" id="CACVKT020005675">
    <property type="protein sequence ID" value="CAC5397331.1"/>
    <property type="molecule type" value="Genomic_DNA"/>
</dbReference>
<protein>
    <recommendedName>
        <fullName evidence="3">Reverse transcriptase domain-containing protein</fullName>
    </recommendedName>
</protein>
<evidence type="ECO:0008006" key="3">
    <source>
        <dbReference type="Google" id="ProtNLM"/>
    </source>
</evidence>
<dbReference type="Proteomes" id="UP000507470">
    <property type="component" value="Unassembled WGS sequence"/>
</dbReference>
<proteinExistence type="predicted"/>
<evidence type="ECO:0000313" key="2">
    <source>
        <dbReference type="Proteomes" id="UP000507470"/>
    </source>
</evidence>
<reference evidence="1 2" key="1">
    <citation type="submission" date="2020-06" db="EMBL/GenBank/DDBJ databases">
        <authorList>
            <person name="Li R."/>
            <person name="Bekaert M."/>
        </authorList>
    </citation>
    <scope>NUCLEOTIDE SEQUENCE [LARGE SCALE GENOMIC DNA]</scope>
    <source>
        <strain evidence="2">wild</strain>
    </source>
</reference>
<keyword evidence="2" id="KW-1185">Reference proteome</keyword>
<sequence>MDYYSNKISEVGHDQKKLLKLTNGLLGNTNAVILPSHHSEIELSNRFGNFFLGKIEIIRTNLCLVTESSGNDNQEFKHDLKFEGHPLTDCTPASAEEVRKIILKAPTKSCELHPLPTKILKPCLKSLATVITKRVNLSLEQCCVPQSFKEAVVRPLLKKAGLDKEVLKNYRPVSSLPFVSNVVEKVVETRLENHHTSNSLHDNVQSAYRACHSTETALLRVCAS</sequence>
<dbReference type="PANTHER" id="PTHR47510">
    <property type="entry name" value="REVERSE TRANSCRIPTASE DOMAIN-CONTAINING PROTEIN"/>
    <property type="match status" value="1"/>
</dbReference>
<name>A0A6J8CN67_MYTCO</name>
<gene>
    <name evidence="1" type="ORF">MCOR_31781</name>
</gene>
<organism evidence="1 2">
    <name type="scientific">Mytilus coruscus</name>
    <name type="common">Sea mussel</name>
    <dbReference type="NCBI Taxonomy" id="42192"/>
    <lineage>
        <taxon>Eukaryota</taxon>
        <taxon>Metazoa</taxon>
        <taxon>Spiralia</taxon>
        <taxon>Lophotrochozoa</taxon>
        <taxon>Mollusca</taxon>
        <taxon>Bivalvia</taxon>
        <taxon>Autobranchia</taxon>
        <taxon>Pteriomorphia</taxon>
        <taxon>Mytilida</taxon>
        <taxon>Mytiloidea</taxon>
        <taxon>Mytilidae</taxon>
        <taxon>Mytilinae</taxon>
        <taxon>Mytilus</taxon>
    </lineage>
</organism>
<dbReference type="PANTHER" id="PTHR47510:SF3">
    <property type="entry name" value="ENDO_EXONUCLEASE_PHOSPHATASE DOMAIN-CONTAINING PROTEIN"/>
    <property type="match status" value="1"/>
</dbReference>
<dbReference type="OrthoDB" id="8057773at2759"/>
<evidence type="ECO:0000313" key="1">
    <source>
        <dbReference type="EMBL" id="CAC5397331.1"/>
    </source>
</evidence>
<accession>A0A6J8CN67</accession>